<dbReference type="Pfam" id="PF21294">
    <property type="entry name" value="Polysacc_lyase_14"/>
    <property type="match status" value="1"/>
</dbReference>
<evidence type="ECO:0000313" key="3">
    <source>
        <dbReference type="Proteomes" id="UP000597301"/>
    </source>
</evidence>
<organism evidence="2 3">
    <name type="scientific">Vreelandella lutescens</name>
    <dbReference type="NCBI Taxonomy" id="1602943"/>
    <lineage>
        <taxon>Bacteria</taxon>
        <taxon>Pseudomonadati</taxon>
        <taxon>Pseudomonadota</taxon>
        <taxon>Gammaproteobacteria</taxon>
        <taxon>Oceanospirillales</taxon>
        <taxon>Halomonadaceae</taxon>
        <taxon>Vreelandella</taxon>
    </lineage>
</organism>
<accession>A0ABQ1PMZ0</accession>
<comment type="caution">
    <text evidence="2">The sequence shown here is derived from an EMBL/GenBank/DDBJ whole genome shotgun (WGS) entry which is preliminary data.</text>
</comment>
<dbReference type="PANTHER" id="PTHR40124:SF1">
    <property type="entry name" value="DISAGGREGATASE RELATED REPEAT PROTEIN"/>
    <property type="match status" value="1"/>
</dbReference>
<name>A0ABQ1PMZ0_9GAMM</name>
<gene>
    <name evidence="2" type="ORF">GCM10011382_32970</name>
</gene>
<sequence length="268" mass="29612">MNKLWTTFATLLFLLLLAWQPWESTPSPDDDTERFESSTLSPVGQAIVDHSLTHLVPGVGLEGSTALQVDYEGYERGSRRVVVSPRIEPATQSSLSFWVQFCDGFDFARGGKLHGLGPANPVAGGNAITPEGWSARLMFRGDGGLQTYIYHQDMAGRYGDTQRAEGFVFEPGRYYQVRMQVVLNTPASASNGSVTVWVDDQRLIDHAGLRFRDRESDASHIQRLLFSTFHGGSSPEWAPRRSDGSYKTDCALFDDISVVAHPPDVPQS</sequence>
<evidence type="ECO:0000313" key="2">
    <source>
        <dbReference type="EMBL" id="GGC99861.1"/>
    </source>
</evidence>
<dbReference type="Proteomes" id="UP000597301">
    <property type="component" value="Unassembled WGS sequence"/>
</dbReference>
<dbReference type="Gene3D" id="2.60.120.200">
    <property type="match status" value="1"/>
</dbReference>
<feature type="domain" description="Polysaccharide lyase 14" evidence="1">
    <location>
        <begin position="90"/>
        <end position="246"/>
    </location>
</feature>
<reference evidence="3" key="1">
    <citation type="journal article" date="2019" name="Int. J. Syst. Evol. Microbiol.">
        <title>The Global Catalogue of Microorganisms (GCM) 10K type strain sequencing project: providing services to taxonomists for standard genome sequencing and annotation.</title>
        <authorList>
            <consortium name="The Broad Institute Genomics Platform"/>
            <consortium name="The Broad Institute Genome Sequencing Center for Infectious Disease"/>
            <person name="Wu L."/>
            <person name="Ma J."/>
        </authorList>
    </citation>
    <scope>NUCLEOTIDE SEQUENCE [LARGE SCALE GENOMIC DNA]</scope>
    <source>
        <strain evidence="3">CGMCC 1.15122</strain>
    </source>
</reference>
<dbReference type="InterPro" id="IPR048958">
    <property type="entry name" value="Polysacc_lyase_14"/>
</dbReference>
<protein>
    <recommendedName>
        <fullName evidence="1">Polysaccharide lyase 14 domain-containing protein</fullName>
    </recommendedName>
</protein>
<keyword evidence="3" id="KW-1185">Reference proteome</keyword>
<dbReference type="EMBL" id="BMHM01000009">
    <property type="protein sequence ID" value="GGC99861.1"/>
    <property type="molecule type" value="Genomic_DNA"/>
</dbReference>
<dbReference type="PANTHER" id="PTHR40124">
    <property type="match status" value="1"/>
</dbReference>
<evidence type="ECO:0000259" key="1">
    <source>
        <dbReference type="Pfam" id="PF21294"/>
    </source>
</evidence>
<proteinExistence type="predicted"/>
<dbReference type="RefSeq" id="WP_188640589.1">
    <property type="nucleotide sequence ID" value="NZ_BMHM01000009.1"/>
</dbReference>